<gene>
    <name evidence="1" type="ORF">MRATA1EN3_LOCUS21114</name>
</gene>
<reference evidence="1" key="1">
    <citation type="submission" date="2023-05" db="EMBL/GenBank/DDBJ databases">
        <authorList>
            <consortium name="ELIXIR-Norway"/>
        </authorList>
    </citation>
    <scope>NUCLEOTIDE SEQUENCE</scope>
</reference>
<dbReference type="EMBL" id="OX596088">
    <property type="protein sequence ID" value="CAI9709901.1"/>
    <property type="molecule type" value="Genomic_DNA"/>
</dbReference>
<accession>A0ACB0FAG2</accession>
<sequence length="177" mass="18376">MRVLRSDIQRHPSGEPSLRQAAQHRRLYLGPARMPRGPGVRACVNVSETVVLTQPPPERPSGPGLEPDRRAGTRAGVRPVPQLRRSRRGGSGGKGPDGWAEAAPPQSAELLGAKLWKQKDSDYLSGAGADSSAVRLPGAGRVFSSRKAGGALEPSPPSGGPGASAASVSRLASRELG</sequence>
<protein>
    <submittedName>
        <fullName evidence="1">Uncharacterized protein</fullName>
    </submittedName>
</protein>
<organism evidence="1 2">
    <name type="scientific">Rangifer tarandus platyrhynchus</name>
    <name type="common">Svalbard reindeer</name>
    <dbReference type="NCBI Taxonomy" id="3082113"/>
    <lineage>
        <taxon>Eukaryota</taxon>
        <taxon>Metazoa</taxon>
        <taxon>Chordata</taxon>
        <taxon>Craniata</taxon>
        <taxon>Vertebrata</taxon>
        <taxon>Euteleostomi</taxon>
        <taxon>Mammalia</taxon>
        <taxon>Eutheria</taxon>
        <taxon>Laurasiatheria</taxon>
        <taxon>Artiodactyla</taxon>
        <taxon>Ruminantia</taxon>
        <taxon>Pecora</taxon>
        <taxon>Cervidae</taxon>
        <taxon>Odocoileinae</taxon>
        <taxon>Rangifer</taxon>
    </lineage>
</organism>
<dbReference type="Proteomes" id="UP001162501">
    <property type="component" value="Chromosome 4"/>
</dbReference>
<name>A0ACB0FAG2_RANTA</name>
<evidence type="ECO:0000313" key="1">
    <source>
        <dbReference type="EMBL" id="CAI9709901.1"/>
    </source>
</evidence>
<proteinExistence type="predicted"/>
<evidence type="ECO:0000313" key="2">
    <source>
        <dbReference type="Proteomes" id="UP001162501"/>
    </source>
</evidence>